<dbReference type="InterPro" id="IPR001611">
    <property type="entry name" value="Leu-rich_rpt"/>
</dbReference>
<keyword evidence="6" id="KW-0653">Protein transport</keyword>
<comment type="subcellular location">
    <subcellularLocation>
        <location evidence="1">Mitochondrion inner membrane</location>
        <topology evidence="1">Multi-pass membrane protein</topology>
    </subcellularLocation>
</comment>
<dbReference type="InterPro" id="IPR032675">
    <property type="entry name" value="LRR_dom_sf"/>
</dbReference>
<keyword evidence="4" id="KW-0812">Transmembrane</keyword>
<evidence type="ECO:0000256" key="7">
    <source>
        <dbReference type="ARBA" id="ARBA00022989"/>
    </source>
</evidence>
<dbReference type="PANTHER" id="PTHR10485:SF0">
    <property type="entry name" value="AT05822P-RELATED"/>
    <property type="match status" value="1"/>
</dbReference>
<dbReference type="Pfam" id="PF13516">
    <property type="entry name" value="LRR_6"/>
    <property type="match status" value="2"/>
</dbReference>
<name>A0A7J6MJD7_PEROL</name>
<evidence type="ECO:0000256" key="11">
    <source>
        <dbReference type="SAM" id="MobiDB-lite"/>
    </source>
</evidence>
<comment type="similarity">
    <text evidence="2">Belongs to the Tim17/Tim22/Tim23 family.</text>
</comment>
<accession>A0A7J6MJD7</accession>
<dbReference type="Proteomes" id="UP000572268">
    <property type="component" value="Unassembled WGS sequence"/>
</dbReference>
<organism evidence="12 13">
    <name type="scientific">Perkinsus olseni</name>
    <name type="common">Perkinsus atlanticus</name>
    <dbReference type="NCBI Taxonomy" id="32597"/>
    <lineage>
        <taxon>Eukaryota</taxon>
        <taxon>Sar</taxon>
        <taxon>Alveolata</taxon>
        <taxon>Perkinsozoa</taxon>
        <taxon>Perkinsea</taxon>
        <taxon>Perkinsida</taxon>
        <taxon>Perkinsidae</taxon>
        <taxon>Perkinsus</taxon>
    </lineage>
</organism>
<evidence type="ECO:0000256" key="4">
    <source>
        <dbReference type="ARBA" id="ARBA00022692"/>
    </source>
</evidence>
<evidence type="ECO:0000256" key="9">
    <source>
        <dbReference type="ARBA" id="ARBA00023128"/>
    </source>
</evidence>
<dbReference type="GO" id="GO:0005744">
    <property type="term" value="C:TIM23 mitochondrial import inner membrane translocase complex"/>
    <property type="evidence" value="ECO:0007669"/>
    <property type="project" value="TreeGrafter"/>
</dbReference>
<keyword evidence="5" id="KW-0999">Mitochondrion inner membrane</keyword>
<proteinExistence type="inferred from homology"/>
<evidence type="ECO:0000256" key="3">
    <source>
        <dbReference type="ARBA" id="ARBA00022448"/>
    </source>
</evidence>
<keyword evidence="10" id="KW-0472">Membrane</keyword>
<evidence type="ECO:0000256" key="10">
    <source>
        <dbReference type="ARBA" id="ARBA00023136"/>
    </source>
</evidence>
<evidence type="ECO:0000313" key="13">
    <source>
        <dbReference type="Proteomes" id="UP000572268"/>
    </source>
</evidence>
<evidence type="ECO:0000256" key="1">
    <source>
        <dbReference type="ARBA" id="ARBA00004448"/>
    </source>
</evidence>
<feature type="region of interest" description="Disordered" evidence="11">
    <location>
        <begin position="220"/>
        <end position="250"/>
    </location>
</feature>
<gene>
    <name evidence="12" type="primary">RNH1</name>
    <name evidence="12" type="ORF">FOL46_009959</name>
</gene>
<evidence type="ECO:0000313" key="12">
    <source>
        <dbReference type="EMBL" id="KAF4671732.1"/>
    </source>
</evidence>
<keyword evidence="3" id="KW-0813">Transport</keyword>
<keyword evidence="9" id="KW-0496">Mitochondrion</keyword>
<evidence type="ECO:0000256" key="2">
    <source>
        <dbReference type="ARBA" id="ARBA00008444"/>
    </source>
</evidence>
<dbReference type="Gene3D" id="3.80.10.10">
    <property type="entry name" value="Ribonuclease Inhibitor"/>
    <property type="match status" value="1"/>
</dbReference>
<sequence>MTREVRDSDRDAAREPCPDRIVEDLGGAFGMGCVGGFLWHFVKGARNSPRGERLHGALYSAKTRAPILGSSFAVWGGTFSAFDCSLQYIRQRDDHWNAIASGFLTGGECKGEEYGWRYRRRLIGGLVPPPGVLAARGGWKTASKNAVVGGILLAIIEGVSALLMKSSSQTPREQALMQMQQEKLVQDYQEKHAAAKKTAEAAAKDGSVLSGLGGLWGRTHKEQSEAEPSSSMFSMGPKKKAAPKKGGGGEDEVDLFEEFVKKLRKLQKDYEVPKLAQLEGIMNTIVEEGEELPAWNFNGPQDIMAFRIACEALRQSNYNKFKALRLWKCEMSDEGVRSVCNYLEMPTSPQFGGCLVEDLQITDGGVTSLGCAILGRTLSLNGYKLISLLRLDHNKFGNAGLEALAEGLCQNGSLRGLSLQYCGIGPEGAQHLSLILIYVHCIIEDLNLRGNHLEAGGLVELLSRGARGAKKLKVINVADNKIHEKEEVLRELTKAFRGCLTIERYNLSGNFFTDVGAQRVVQGLIGLSHVKEVLLTERCSPTTLEALEQALGASKGKKGGKGKEKKK</sequence>
<dbReference type="GO" id="GO:0008320">
    <property type="term" value="F:protein transmembrane transporter activity"/>
    <property type="evidence" value="ECO:0007669"/>
    <property type="project" value="TreeGrafter"/>
</dbReference>
<evidence type="ECO:0000256" key="5">
    <source>
        <dbReference type="ARBA" id="ARBA00022792"/>
    </source>
</evidence>
<dbReference type="SUPFAM" id="SSF52047">
    <property type="entry name" value="RNI-like"/>
    <property type="match status" value="1"/>
</dbReference>
<keyword evidence="7" id="KW-1133">Transmembrane helix</keyword>
<dbReference type="SMART" id="SM00368">
    <property type="entry name" value="LRR_RI"/>
    <property type="match status" value="6"/>
</dbReference>
<protein>
    <submittedName>
        <fullName evidence="12">RNA-DNA hybrid ribonuclease</fullName>
    </submittedName>
</protein>
<dbReference type="AlphaFoldDB" id="A0A7J6MJD7"/>
<dbReference type="PANTHER" id="PTHR10485">
    <property type="entry name" value="MITOCHONDRIAL IMPORT INNER MEMBRANE TRANSLOCASE SUBUNIT TIM-17"/>
    <property type="match status" value="1"/>
</dbReference>
<dbReference type="EMBL" id="JABANN010000097">
    <property type="protein sequence ID" value="KAF4671732.1"/>
    <property type="molecule type" value="Genomic_DNA"/>
</dbReference>
<keyword evidence="8" id="KW-0811">Translocation</keyword>
<reference evidence="12 13" key="1">
    <citation type="submission" date="2020-04" db="EMBL/GenBank/DDBJ databases">
        <title>Perkinsus olseni comparative genomics.</title>
        <authorList>
            <person name="Bogema D.R."/>
        </authorList>
    </citation>
    <scope>NUCLEOTIDE SEQUENCE [LARGE SCALE GENOMIC DNA]</scope>
    <source>
        <strain evidence="12">ATCC PRA-31</strain>
    </source>
</reference>
<dbReference type="GO" id="GO:0030150">
    <property type="term" value="P:protein import into mitochondrial matrix"/>
    <property type="evidence" value="ECO:0007669"/>
    <property type="project" value="TreeGrafter"/>
</dbReference>
<evidence type="ECO:0000256" key="6">
    <source>
        <dbReference type="ARBA" id="ARBA00022927"/>
    </source>
</evidence>
<dbReference type="Pfam" id="PF02466">
    <property type="entry name" value="Tim17"/>
    <property type="match status" value="1"/>
</dbReference>
<comment type="caution">
    <text evidence="12">The sequence shown here is derived from an EMBL/GenBank/DDBJ whole genome shotgun (WGS) entry which is preliminary data.</text>
</comment>
<evidence type="ECO:0000256" key="8">
    <source>
        <dbReference type="ARBA" id="ARBA00023010"/>
    </source>
</evidence>